<name>A0AAJ0XEK1_HALSE</name>
<reference evidence="1" key="1">
    <citation type="submission" date="2017-05" db="EMBL/GenBank/DDBJ databases">
        <authorList>
            <person name="Imhoff J.F."/>
            <person name="Rahn T."/>
            <person name="Kuenzel S."/>
            <person name="Neulinger S.C."/>
        </authorList>
    </citation>
    <scope>NUCLEOTIDE SEQUENCE</scope>
    <source>
        <strain evidence="1">DSM 4395</strain>
    </source>
</reference>
<reference evidence="1" key="2">
    <citation type="journal article" date="2020" name="Microorganisms">
        <title>Osmotic Adaptation and Compatible Solute Biosynthesis of Phototrophic Bacteria as Revealed from Genome Analyses.</title>
        <authorList>
            <person name="Imhoff J.F."/>
            <person name="Rahn T."/>
            <person name="Kunzel S."/>
            <person name="Keller A."/>
            <person name="Neulinger S.C."/>
        </authorList>
    </citation>
    <scope>NUCLEOTIDE SEQUENCE</scope>
    <source>
        <strain evidence="1">DSM 4395</strain>
    </source>
</reference>
<organism evidence="1 2">
    <name type="scientific">Halochromatium salexigens</name>
    <name type="common">Chromatium salexigens</name>
    <dbReference type="NCBI Taxonomy" id="49447"/>
    <lineage>
        <taxon>Bacteria</taxon>
        <taxon>Pseudomonadati</taxon>
        <taxon>Pseudomonadota</taxon>
        <taxon>Gammaproteobacteria</taxon>
        <taxon>Chromatiales</taxon>
        <taxon>Chromatiaceae</taxon>
        <taxon>Halochromatium</taxon>
    </lineage>
</organism>
<gene>
    <name evidence="1" type="ORF">CCR82_05040</name>
</gene>
<dbReference type="AlphaFoldDB" id="A0AAJ0XEK1"/>
<evidence type="ECO:0000313" key="1">
    <source>
        <dbReference type="EMBL" id="MBK5929909.1"/>
    </source>
</evidence>
<dbReference type="Proteomes" id="UP001296967">
    <property type="component" value="Unassembled WGS sequence"/>
</dbReference>
<comment type="caution">
    <text evidence="1">The sequence shown here is derived from an EMBL/GenBank/DDBJ whole genome shotgun (WGS) entry which is preliminary data.</text>
</comment>
<dbReference type="EMBL" id="NHSF01000029">
    <property type="protein sequence ID" value="MBK5929909.1"/>
    <property type="molecule type" value="Genomic_DNA"/>
</dbReference>
<proteinExistence type="predicted"/>
<evidence type="ECO:0000313" key="2">
    <source>
        <dbReference type="Proteomes" id="UP001296967"/>
    </source>
</evidence>
<protein>
    <submittedName>
        <fullName evidence="1">Uncharacterized protein</fullName>
    </submittedName>
</protein>
<keyword evidence="2" id="KW-1185">Reference proteome</keyword>
<accession>A0AAJ0XEK1</accession>
<sequence>MPSCVRDIVKMDLGYLPVTLVLRVGGYLLEKAKALRGLVGAVLLLMPCRLRAELFCGFCDRLLRLLERRTGLGYGV</sequence>